<evidence type="ECO:0000256" key="4">
    <source>
        <dbReference type="ARBA" id="ARBA00016218"/>
    </source>
</evidence>
<evidence type="ECO:0000256" key="5">
    <source>
        <dbReference type="ARBA" id="ARBA00022679"/>
    </source>
</evidence>
<comment type="similarity">
    <text evidence="2">Belongs to the HPPK family.</text>
</comment>
<sequence>MSGPNEQQAFLSLGGNLGEPRRAMGAALRIIDADPQTRISAVSSVYRTPPWGDINQPDFLNSAAEVRTTLSARGLLNLCLGAENALKRIRTEAGGPRSIDVDVLYYSGRSYKEPGLEIPHPRMVLRAFVLLPLTEIAPELELEGKSVAEHLAGVDQDGISIVEHGGDWWRQQD</sequence>
<dbReference type="GO" id="GO:0003848">
    <property type="term" value="F:2-amino-4-hydroxy-6-hydroxymethyldihydropteridine diphosphokinase activity"/>
    <property type="evidence" value="ECO:0007669"/>
    <property type="project" value="UniProtKB-EC"/>
</dbReference>
<accession>A0A1L3SRZ5</accession>
<evidence type="ECO:0000256" key="8">
    <source>
        <dbReference type="ARBA" id="ARBA00022840"/>
    </source>
</evidence>
<dbReference type="AlphaFoldDB" id="A0A1L3SRZ5"/>
<comment type="function">
    <text evidence="10">Catalyzes the transfer of pyrophosphate from adenosine triphosphate (ATP) to 6-hydroxymethyl-7,8-dihydropterin, an enzymatic step in folate biosynthesis pathway.</text>
</comment>
<proteinExistence type="inferred from homology"/>
<dbReference type="InterPro" id="IPR000550">
    <property type="entry name" value="Hppk"/>
</dbReference>
<dbReference type="GO" id="GO:0046656">
    <property type="term" value="P:folic acid biosynthetic process"/>
    <property type="evidence" value="ECO:0007669"/>
    <property type="project" value="UniProtKB-KW"/>
</dbReference>
<feature type="domain" description="7,8-dihydro-6-hydroxymethylpterin-pyrophosphokinase" evidence="13">
    <location>
        <begin position="10"/>
        <end position="138"/>
    </location>
</feature>
<dbReference type="EMBL" id="CP018171">
    <property type="protein sequence ID" value="APH72131.1"/>
    <property type="molecule type" value="Genomic_DNA"/>
</dbReference>
<dbReference type="PANTHER" id="PTHR43071:SF1">
    <property type="entry name" value="2-AMINO-4-HYDROXY-6-HYDROXYMETHYLDIHYDROPTERIDINE PYROPHOSPHOKINASE"/>
    <property type="match status" value="1"/>
</dbReference>
<evidence type="ECO:0000313" key="14">
    <source>
        <dbReference type="EMBL" id="APH72131.1"/>
    </source>
</evidence>
<keyword evidence="15" id="KW-1185">Reference proteome</keyword>
<dbReference type="Gene3D" id="3.30.70.560">
    <property type="entry name" value="7,8-Dihydro-6-hydroxymethylpterin-pyrophosphokinase HPPK"/>
    <property type="match status" value="1"/>
</dbReference>
<dbReference type="SUPFAM" id="SSF55083">
    <property type="entry name" value="6-hydroxymethyl-7,8-dihydropterin pyrophosphokinase, HPPK"/>
    <property type="match status" value="1"/>
</dbReference>
<name>A0A1L3SRZ5_9HYPH</name>
<dbReference type="RefSeq" id="WP_072604690.1">
    <property type="nucleotide sequence ID" value="NZ_CP018171.1"/>
</dbReference>
<evidence type="ECO:0000256" key="10">
    <source>
        <dbReference type="ARBA" id="ARBA00029409"/>
    </source>
</evidence>
<evidence type="ECO:0000259" key="13">
    <source>
        <dbReference type="Pfam" id="PF01288"/>
    </source>
</evidence>
<protein>
    <recommendedName>
        <fullName evidence="4">2-amino-4-hydroxy-6-hydroxymethyldihydropteridine pyrophosphokinase</fullName>
        <ecNumber evidence="3">2.7.6.3</ecNumber>
    </recommendedName>
    <alternativeName>
        <fullName evidence="11">6-hydroxymethyl-7,8-dihydropterin pyrophosphokinase</fullName>
    </alternativeName>
    <alternativeName>
        <fullName evidence="12">7,8-dihydro-6-hydroxymethylpterin-pyrophosphokinase</fullName>
    </alternativeName>
</protein>
<dbReference type="OrthoDB" id="9808041at2"/>
<evidence type="ECO:0000256" key="11">
    <source>
        <dbReference type="ARBA" id="ARBA00029766"/>
    </source>
</evidence>
<organism evidence="14 15">
    <name type="scientific">Aquibium oceanicum</name>
    <dbReference type="NCBI Taxonomy" id="1670800"/>
    <lineage>
        <taxon>Bacteria</taxon>
        <taxon>Pseudomonadati</taxon>
        <taxon>Pseudomonadota</taxon>
        <taxon>Alphaproteobacteria</taxon>
        <taxon>Hyphomicrobiales</taxon>
        <taxon>Phyllobacteriaceae</taxon>
        <taxon>Aquibium</taxon>
    </lineage>
</organism>
<dbReference type="InterPro" id="IPR035907">
    <property type="entry name" value="Hppk_sf"/>
</dbReference>
<dbReference type="PANTHER" id="PTHR43071">
    <property type="entry name" value="2-AMINO-4-HYDROXY-6-HYDROXYMETHYLDIHYDROPTERIDINE PYROPHOSPHOKINASE"/>
    <property type="match status" value="1"/>
</dbReference>
<keyword evidence="5" id="KW-0808">Transferase</keyword>
<dbReference type="GO" id="GO:0046654">
    <property type="term" value="P:tetrahydrofolate biosynthetic process"/>
    <property type="evidence" value="ECO:0007669"/>
    <property type="project" value="UniProtKB-UniPathway"/>
</dbReference>
<evidence type="ECO:0000256" key="9">
    <source>
        <dbReference type="ARBA" id="ARBA00022909"/>
    </source>
</evidence>
<dbReference type="KEGG" id="meso:BSQ44_12735"/>
<dbReference type="Pfam" id="PF01288">
    <property type="entry name" value="HPPK"/>
    <property type="match status" value="1"/>
</dbReference>
<reference evidence="15" key="1">
    <citation type="submission" date="2016-11" db="EMBL/GenBank/DDBJ databases">
        <title>Mesorhizobium oceanicum sp. nov., isolated from deep seawater in South China Sea.</title>
        <authorList>
            <person name="Fu G.-Y."/>
        </authorList>
    </citation>
    <scope>NUCLEOTIDE SEQUENCE [LARGE SCALE GENOMIC DNA]</scope>
    <source>
        <strain evidence="15">B7</strain>
    </source>
</reference>
<dbReference type="EC" id="2.7.6.3" evidence="3"/>
<dbReference type="CDD" id="cd00483">
    <property type="entry name" value="HPPK"/>
    <property type="match status" value="1"/>
</dbReference>
<dbReference type="STRING" id="1670800.BSQ44_12735"/>
<dbReference type="NCBIfam" id="TIGR01498">
    <property type="entry name" value="folK"/>
    <property type="match status" value="1"/>
</dbReference>
<evidence type="ECO:0000313" key="15">
    <source>
        <dbReference type="Proteomes" id="UP000182840"/>
    </source>
</evidence>
<evidence type="ECO:0000256" key="7">
    <source>
        <dbReference type="ARBA" id="ARBA00022777"/>
    </source>
</evidence>
<dbReference type="Proteomes" id="UP000182840">
    <property type="component" value="Chromosome"/>
</dbReference>
<dbReference type="GO" id="GO:0005524">
    <property type="term" value="F:ATP binding"/>
    <property type="evidence" value="ECO:0007669"/>
    <property type="project" value="UniProtKB-KW"/>
</dbReference>
<evidence type="ECO:0000256" key="6">
    <source>
        <dbReference type="ARBA" id="ARBA00022741"/>
    </source>
</evidence>
<dbReference type="GO" id="GO:0016301">
    <property type="term" value="F:kinase activity"/>
    <property type="evidence" value="ECO:0007669"/>
    <property type="project" value="UniProtKB-KW"/>
</dbReference>
<keyword evidence="6" id="KW-0547">Nucleotide-binding</keyword>
<evidence type="ECO:0000256" key="12">
    <source>
        <dbReference type="ARBA" id="ARBA00033413"/>
    </source>
</evidence>
<keyword evidence="8" id="KW-0067">ATP-binding</keyword>
<dbReference type="UniPathway" id="UPA00077">
    <property type="reaction ID" value="UER00155"/>
</dbReference>
<keyword evidence="7 14" id="KW-0418">Kinase</keyword>
<evidence type="ECO:0000256" key="3">
    <source>
        <dbReference type="ARBA" id="ARBA00013253"/>
    </source>
</evidence>
<evidence type="ECO:0000256" key="2">
    <source>
        <dbReference type="ARBA" id="ARBA00005810"/>
    </source>
</evidence>
<gene>
    <name evidence="14" type="ORF">BSQ44_12735</name>
</gene>
<comment type="pathway">
    <text evidence="1">Cofactor biosynthesis; tetrahydrofolate biosynthesis; 2-amino-4-hydroxy-6-hydroxymethyl-7,8-dihydropteridine diphosphate from 7,8-dihydroneopterin triphosphate: step 4/4.</text>
</comment>
<evidence type="ECO:0000256" key="1">
    <source>
        <dbReference type="ARBA" id="ARBA00005051"/>
    </source>
</evidence>
<keyword evidence="9" id="KW-0289">Folate biosynthesis</keyword>